<dbReference type="VEuPathDB" id="FungiDB:HMPREF1541_10627"/>
<dbReference type="EMBL" id="KB822715">
    <property type="protein sequence ID" value="ETN44446.1"/>
    <property type="molecule type" value="Genomic_DNA"/>
</dbReference>
<accession>W2S6W6</accession>
<keyword evidence="2" id="KW-1185">Reference proteome</keyword>
<proteinExistence type="predicted"/>
<gene>
    <name evidence="1" type="ORF">HMPREF1541_10627</name>
</gene>
<organism evidence="1 2">
    <name type="scientific">Cyphellophora europaea (strain CBS 101466)</name>
    <name type="common">Phialophora europaea</name>
    <dbReference type="NCBI Taxonomy" id="1220924"/>
    <lineage>
        <taxon>Eukaryota</taxon>
        <taxon>Fungi</taxon>
        <taxon>Dikarya</taxon>
        <taxon>Ascomycota</taxon>
        <taxon>Pezizomycotina</taxon>
        <taxon>Eurotiomycetes</taxon>
        <taxon>Chaetothyriomycetidae</taxon>
        <taxon>Chaetothyriales</taxon>
        <taxon>Cyphellophoraceae</taxon>
        <taxon>Cyphellophora</taxon>
    </lineage>
</organism>
<dbReference type="AlphaFoldDB" id="W2S6W6"/>
<dbReference type="RefSeq" id="XP_008713519.1">
    <property type="nucleotide sequence ID" value="XM_008715297.1"/>
</dbReference>
<evidence type="ECO:0000313" key="2">
    <source>
        <dbReference type="Proteomes" id="UP000030752"/>
    </source>
</evidence>
<dbReference type="InParanoid" id="W2S6W6"/>
<evidence type="ECO:0000313" key="1">
    <source>
        <dbReference type="EMBL" id="ETN44446.1"/>
    </source>
</evidence>
<dbReference type="OrthoDB" id="4160092at2759"/>
<dbReference type="HOGENOM" id="CLU_1199774_0_0_1"/>
<reference evidence="1 2" key="1">
    <citation type="submission" date="2013-03" db="EMBL/GenBank/DDBJ databases">
        <title>The Genome Sequence of Phialophora europaea CBS 101466.</title>
        <authorList>
            <consortium name="The Broad Institute Genomics Platform"/>
            <person name="Cuomo C."/>
            <person name="de Hoog S."/>
            <person name="Gorbushina A."/>
            <person name="Walker B."/>
            <person name="Young S.K."/>
            <person name="Zeng Q."/>
            <person name="Gargeya S."/>
            <person name="Fitzgerald M."/>
            <person name="Haas B."/>
            <person name="Abouelleil A."/>
            <person name="Allen A.W."/>
            <person name="Alvarado L."/>
            <person name="Arachchi H.M."/>
            <person name="Berlin A.M."/>
            <person name="Chapman S.B."/>
            <person name="Gainer-Dewar J."/>
            <person name="Goldberg J."/>
            <person name="Griggs A."/>
            <person name="Gujja S."/>
            <person name="Hansen M."/>
            <person name="Howarth C."/>
            <person name="Imamovic A."/>
            <person name="Ireland A."/>
            <person name="Larimer J."/>
            <person name="McCowan C."/>
            <person name="Murphy C."/>
            <person name="Pearson M."/>
            <person name="Poon T.W."/>
            <person name="Priest M."/>
            <person name="Roberts A."/>
            <person name="Saif S."/>
            <person name="Shea T."/>
            <person name="Sisk P."/>
            <person name="Sykes S."/>
            <person name="Wortman J."/>
            <person name="Nusbaum C."/>
            <person name="Birren B."/>
        </authorList>
    </citation>
    <scope>NUCLEOTIDE SEQUENCE [LARGE SCALE GENOMIC DNA]</scope>
    <source>
        <strain evidence="1 2">CBS 101466</strain>
    </source>
</reference>
<dbReference type="GeneID" id="19977966"/>
<protein>
    <submittedName>
        <fullName evidence="1">Uncharacterized protein</fullName>
    </submittedName>
</protein>
<sequence length="231" mass="26178">MLSIFQELIASPISTIPTSAHFVSFTANPRSGIDAMQATAGGTMIDNTEQLAEEYNQILEIIATKAEEDKDLAAKLRFSIQLKKAPRWHQIYQFRGPDMDTTVLLTEYRAWWTHNPAHFFTQCLAPLQGVSHPLAAAAGQCLWRDKHDAWGAMIRRAHLVNFSRMQKKFDLPVENMVEMLQPHFASYSKEDLIRKVTELLRRGSVLEAFVQDTCPGFIYAIGQGFTDLYVS</sequence>
<dbReference type="Proteomes" id="UP000030752">
    <property type="component" value="Unassembled WGS sequence"/>
</dbReference>
<dbReference type="eggNOG" id="ENOG502T5NG">
    <property type="taxonomic scope" value="Eukaryota"/>
</dbReference>
<name>W2S6W6_CYPE1</name>